<keyword evidence="7" id="KW-0788">Thiol protease</keyword>
<evidence type="ECO:0000259" key="9">
    <source>
        <dbReference type="Pfam" id="PF20985"/>
    </source>
</evidence>
<sequence>MSTLKSSLKMQEKRSSSSSGKHWALLIAGSAGWGNYRHQADIAHSYQVVSKWGIPDENIVVMMADDIANSYSNPHKGTIINKPGGPDVYKGVPKDYTGKNVNAKSFLSVLAGDSEGATKNAPDSTGKVIASGPDDVVFVYFADHGGPGILGMPNMPFLQANDLIDTLKAKAAANGFKKLVFYVEACESGSIFQNLMPTDLNIYVMTAANAQESSWGCYCPGMQPAPPAGYNTCLGDLFSVSWLEDSDASNLGTETLEEQYTKVKRRTSHGGTYKQGSHVTQFGSNTFVDEPVDEFVGDGRSGAGYNGVLGGASNEPMDAIPQRDADLHHLWMAYMHADDGDTKESARAAFEAESKHRASVDDAVVQVAIAAVRAGAGVSAEKAAEEANRLVSLIGDEKEPLTKDWDCFGAALHAFHDTCVSSSKPEHSQYWMKHSRVFANLCNAGFGAPALKVAAERACAMPEVEVA</sequence>
<comment type="similarity">
    <text evidence="2">Belongs to the peptidase C13 family.</text>
</comment>
<dbReference type="FunFam" id="3.40.50.1460:FF:000006">
    <property type="entry name" value="Legumain"/>
    <property type="match status" value="1"/>
</dbReference>
<comment type="caution">
    <text evidence="10">The sequence shown here is derived from an EMBL/GenBank/DDBJ whole genome shotgun (WGS) entry which is preliminary data.</text>
</comment>
<evidence type="ECO:0000256" key="7">
    <source>
        <dbReference type="ARBA" id="ARBA00022807"/>
    </source>
</evidence>
<keyword evidence="5" id="KW-0732">Signal</keyword>
<feature type="domain" description="Legumain prodomain" evidence="9">
    <location>
        <begin position="385"/>
        <end position="459"/>
    </location>
</feature>
<dbReference type="OrthoDB" id="192611at2759"/>
<dbReference type="EC" id="3.4.22.34" evidence="3"/>
<dbReference type="FunFam" id="1.10.132.130:FF:000001">
    <property type="entry name" value="Vacuolar-processing enzyme beta-isozyme"/>
    <property type="match status" value="1"/>
</dbReference>
<keyword evidence="11" id="KW-1185">Reference proteome</keyword>
<evidence type="ECO:0000256" key="4">
    <source>
        <dbReference type="ARBA" id="ARBA00022670"/>
    </source>
</evidence>
<proteinExistence type="inferred from homology"/>
<dbReference type="InterPro" id="IPR001096">
    <property type="entry name" value="Peptidase_C13"/>
</dbReference>
<organism evidence="10 11">
    <name type="scientific">Pycnococcus provasolii</name>
    <dbReference type="NCBI Taxonomy" id="41880"/>
    <lineage>
        <taxon>Eukaryota</taxon>
        <taxon>Viridiplantae</taxon>
        <taxon>Chlorophyta</taxon>
        <taxon>Pseudoscourfieldiophyceae</taxon>
        <taxon>Pseudoscourfieldiales</taxon>
        <taxon>Pycnococcaceae</taxon>
        <taxon>Pycnococcus</taxon>
    </lineage>
</organism>
<keyword evidence="4" id="KW-0645">Protease</keyword>
<evidence type="ECO:0000256" key="5">
    <source>
        <dbReference type="ARBA" id="ARBA00022729"/>
    </source>
</evidence>
<dbReference type="Gene3D" id="3.40.50.1460">
    <property type="match status" value="1"/>
</dbReference>
<dbReference type="PIRSF" id="PIRSF019663">
    <property type="entry name" value="Legumain"/>
    <property type="match status" value="1"/>
</dbReference>
<dbReference type="InterPro" id="IPR048501">
    <property type="entry name" value="Legum_prodom"/>
</dbReference>
<dbReference type="Gene3D" id="1.10.132.130">
    <property type="match status" value="1"/>
</dbReference>
<dbReference type="GO" id="GO:0006624">
    <property type="term" value="P:vacuolar protein processing"/>
    <property type="evidence" value="ECO:0007669"/>
    <property type="project" value="TreeGrafter"/>
</dbReference>
<dbReference type="PRINTS" id="PR00776">
    <property type="entry name" value="HEMOGLOBNASE"/>
</dbReference>
<accession>A0A830HR20</accession>
<evidence type="ECO:0000256" key="6">
    <source>
        <dbReference type="ARBA" id="ARBA00022801"/>
    </source>
</evidence>
<dbReference type="Pfam" id="PF01650">
    <property type="entry name" value="Peptidase_C13"/>
    <property type="match status" value="1"/>
</dbReference>
<dbReference type="Pfam" id="PF20985">
    <property type="entry name" value="Legum_prodom"/>
    <property type="match status" value="1"/>
</dbReference>
<dbReference type="AlphaFoldDB" id="A0A830HR20"/>
<feature type="active site" evidence="8">
    <location>
        <position position="144"/>
    </location>
</feature>
<dbReference type="InterPro" id="IPR043577">
    <property type="entry name" value="AE"/>
</dbReference>
<evidence type="ECO:0000256" key="2">
    <source>
        <dbReference type="ARBA" id="ARBA00009941"/>
    </source>
</evidence>
<dbReference type="PIRSF" id="PIRSF500139">
    <property type="entry name" value="AE"/>
    <property type="match status" value="1"/>
</dbReference>
<dbReference type="InterPro" id="IPR046427">
    <property type="entry name" value="Legumain_prodom_sf"/>
</dbReference>
<protein>
    <recommendedName>
        <fullName evidence="3">legumain</fullName>
        <ecNumber evidence="3">3.4.22.34</ecNumber>
    </recommendedName>
</protein>
<dbReference type="PANTHER" id="PTHR12000">
    <property type="entry name" value="HEMOGLOBINASE FAMILY MEMBER"/>
    <property type="match status" value="1"/>
</dbReference>
<evidence type="ECO:0000256" key="8">
    <source>
        <dbReference type="PIRSR" id="PIRSR019663-1"/>
    </source>
</evidence>
<dbReference type="GO" id="GO:0005773">
    <property type="term" value="C:vacuole"/>
    <property type="evidence" value="ECO:0007669"/>
    <property type="project" value="GOC"/>
</dbReference>
<dbReference type="GO" id="GO:0051603">
    <property type="term" value="P:proteolysis involved in protein catabolic process"/>
    <property type="evidence" value="ECO:0007669"/>
    <property type="project" value="InterPro"/>
</dbReference>
<evidence type="ECO:0000256" key="1">
    <source>
        <dbReference type="ARBA" id="ARBA00000810"/>
    </source>
</evidence>
<gene>
    <name evidence="10" type="ORF">PPROV_000831900</name>
</gene>
<keyword evidence="6" id="KW-0378">Hydrolase</keyword>
<reference evidence="10" key="1">
    <citation type="submission" date="2020-10" db="EMBL/GenBank/DDBJ databases">
        <title>Unveiling of a novel bifunctional photoreceptor, Dualchrome1, isolated from a cosmopolitan green alga.</title>
        <authorList>
            <person name="Suzuki S."/>
            <person name="Kawachi M."/>
        </authorList>
    </citation>
    <scope>NUCLEOTIDE SEQUENCE</scope>
    <source>
        <strain evidence="10">NIES 2893</strain>
    </source>
</reference>
<evidence type="ECO:0000313" key="11">
    <source>
        <dbReference type="Proteomes" id="UP000660262"/>
    </source>
</evidence>
<dbReference type="Proteomes" id="UP000660262">
    <property type="component" value="Unassembled WGS sequence"/>
</dbReference>
<dbReference type="PANTHER" id="PTHR12000:SF42">
    <property type="entry name" value="LEGUMAIN"/>
    <property type="match status" value="1"/>
</dbReference>
<evidence type="ECO:0000313" key="10">
    <source>
        <dbReference type="EMBL" id="GHP09584.1"/>
    </source>
</evidence>
<feature type="active site" description="Nucleophile" evidence="8">
    <location>
        <position position="186"/>
    </location>
</feature>
<comment type="catalytic activity">
    <reaction evidence="1">
        <text>Hydrolysis of proteins and small molecule substrates at -Asn-|-Xaa- bonds.</text>
        <dbReference type="EC" id="3.4.22.34"/>
    </reaction>
</comment>
<name>A0A830HR20_9CHLO</name>
<evidence type="ECO:0000256" key="3">
    <source>
        <dbReference type="ARBA" id="ARBA00012628"/>
    </source>
</evidence>
<dbReference type="GO" id="GO:0004197">
    <property type="term" value="F:cysteine-type endopeptidase activity"/>
    <property type="evidence" value="ECO:0007669"/>
    <property type="project" value="UniProtKB-EC"/>
</dbReference>
<dbReference type="EMBL" id="BNJQ01000025">
    <property type="protein sequence ID" value="GHP09584.1"/>
    <property type="molecule type" value="Genomic_DNA"/>
</dbReference>
<dbReference type="CDD" id="cd21115">
    <property type="entry name" value="legumain_C"/>
    <property type="match status" value="1"/>
</dbReference>